<comment type="caution">
    <text evidence="6">The sequence shown here is derived from an EMBL/GenBank/DDBJ whole genome shotgun (WGS) entry which is preliminary data.</text>
</comment>
<evidence type="ECO:0000256" key="2">
    <source>
        <dbReference type="ARBA" id="ARBA00022676"/>
    </source>
</evidence>
<feature type="transmembrane region" description="Helical" evidence="4">
    <location>
        <begin position="382"/>
        <end position="406"/>
    </location>
</feature>
<evidence type="ECO:0000256" key="3">
    <source>
        <dbReference type="ARBA" id="ARBA00022679"/>
    </source>
</evidence>
<keyword evidence="7" id="KW-1185">Reference proteome</keyword>
<dbReference type="Proteomes" id="UP001147700">
    <property type="component" value="Unassembled WGS sequence"/>
</dbReference>
<keyword evidence="4" id="KW-0812">Transmembrane</keyword>
<dbReference type="InterPro" id="IPR029044">
    <property type="entry name" value="Nucleotide-diphossugar_trans"/>
</dbReference>
<keyword evidence="4" id="KW-0472">Membrane</keyword>
<keyword evidence="4" id="KW-1133">Transmembrane helix</keyword>
<dbReference type="SUPFAM" id="SSF53448">
    <property type="entry name" value="Nucleotide-diphospho-sugar transferases"/>
    <property type="match status" value="1"/>
</dbReference>
<proteinExistence type="inferred from homology"/>
<protein>
    <submittedName>
        <fullName evidence="6">Glycosyltransferase</fullName>
        <ecNumber evidence="6">2.4.-.-</ecNumber>
    </submittedName>
</protein>
<name>A0ABT4RCI2_9ACTN</name>
<dbReference type="InterPro" id="IPR001173">
    <property type="entry name" value="Glyco_trans_2-like"/>
</dbReference>
<evidence type="ECO:0000256" key="1">
    <source>
        <dbReference type="ARBA" id="ARBA00006739"/>
    </source>
</evidence>
<keyword evidence="2 6" id="KW-0328">Glycosyltransferase</keyword>
<reference evidence="6" key="1">
    <citation type="submission" date="2022-10" db="EMBL/GenBank/DDBJ databases">
        <title>The WGS of Solirubrobacter sp. CPCC 204708.</title>
        <authorList>
            <person name="Jiang Z."/>
        </authorList>
    </citation>
    <scope>NUCLEOTIDE SEQUENCE</scope>
    <source>
        <strain evidence="6">CPCC 204708</strain>
    </source>
</reference>
<dbReference type="PANTHER" id="PTHR43630">
    <property type="entry name" value="POLY-BETA-1,6-N-ACETYL-D-GLUCOSAMINE SYNTHASE"/>
    <property type="match status" value="1"/>
</dbReference>
<dbReference type="EC" id="2.4.-.-" evidence="6"/>
<evidence type="ECO:0000259" key="5">
    <source>
        <dbReference type="Pfam" id="PF00535"/>
    </source>
</evidence>
<feature type="transmembrane region" description="Helical" evidence="4">
    <location>
        <begin position="6"/>
        <end position="32"/>
    </location>
</feature>
<evidence type="ECO:0000313" key="6">
    <source>
        <dbReference type="EMBL" id="MDA0136235.1"/>
    </source>
</evidence>
<organism evidence="6 7">
    <name type="scientific">Solirubrobacter deserti</name>
    <dbReference type="NCBI Taxonomy" id="2282478"/>
    <lineage>
        <taxon>Bacteria</taxon>
        <taxon>Bacillati</taxon>
        <taxon>Actinomycetota</taxon>
        <taxon>Thermoleophilia</taxon>
        <taxon>Solirubrobacterales</taxon>
        <taxon>Solirubrobacteraceae</taxon>
        <taxon>Solirubrobacter</taxon>
    </lineage>
</organism>
<comment type="similarity">
    <text evidence="1">Belongs to the glycosyltransferase 2 family.</text>
</comment>
<gene>
    <name evidence="6" type="ORF">OJ962_01900</name>
</gene>
<accession>A0ABT4RCI2</accession>
<dbReference type="RefSeq" id="WP_202953166.1">
    <property type="nucleotide sequence ID" value="NZ_JAPCID010000002.1"/>
</dbReference>
<evidence type="ECO:0000256" key="4">
    <source>
        <dbReference type="SAM" id="Phobius"/>
    </source>
</evidence>
<dbReference type="EMBL" id="JAPCID010000002">
    <property type="protein sequence ID" value="MDA0136235.1"/>
    <property type="molecule type" value="Genomic_DNA"/>
</dbReference>
<dbReference type="PANTHER" id="PTHR43630:SF1">
    <property type="entry name" value="POLY-BETA-1,6-N-ACETYL-D-GLUCOSAMINE SYNTHASE"/>
    <property type="match status" value="1"/>
</dbReference>
<dbReference type="Pfam" id="PF00535">
    <property type="entry name" value="Glycos_transf_2"/>
    <property type="match status" value="1"/>
</dbReference>
<dbReference type="Gene3D" id="3.90.550.10">
    <property type="entry name" value="Spore Coat Polysaccharide Biosynthesis Protein SpsA, Chain A"/>
    <property type="match status" value="1"/>
</dbReference>
<evidence type="ECO:0000313" key="7">
    <source>
        <dbReference type="Proteomes" id="UP001147700"/>
    </source>
</evidence>
<sequence length="476" mass="53420">MIRDVIEAFGVVVIAYFAVLNLLYIAFTALAWRSITRYLHSLEYAAIDEALASPLTPPISILLPGYNEEAGIVQSVHALLQLRFPEFEVIAINDGSKDSTLQQLHDAFDLVEAPRALRGTVAHAPIRGTYRSPRHPELLVVDKENGGKADALNAGVDAARYPYVCAVDADAIIEPEALLRVAKPLLDDPDLVVATGGIVRIANGCTVEDGRVTEVRLPKNRLATLQVVEYFRAFLVGRVGWSQLHALLIISGAFGLFRRSTVEAVGGWDHTTVGEDMELVVRMHRHMRESGQEYRVQFVPDPVCWTEAPETLKVLSRQRRRWQRGLFETLWRHKRMTLNPRYGALGMLAMPYFIVFELLGPPIALLGYLVLPISWALGLLSWPFVLAFFVFAVMLGQLLSISALALEEFSFRRHPRGREILRMSAYAAIENLGYRQLTDLWRGVAFWDLIRGKKSWGDMQRRGFQTAPSDQLSNSS</sequence>
<keyword evidence="3 6" id="KW-0808">Transferase</keyword>
<feature type="transmembrane region" description="Helical" evidence="4">
    <location>
        <begin position="342"/>
        <end position="370"/>
    </location>
</feature>
<dbReference type="GO" id="GO:0016757">
    <property type="term" value="F:glycosyltransferase activity"/>
    <property type="evidence" value="ECO:0007669"/>
    <property type="project" value="UniProtKB-KW"/>
</dbReference>
<dbReference type="CDD" id="cd06423">
    <property type="entry name" value="CESA_like"/>
    <property type="match status" value="1"/>
</dbReference>
<feature type="domain" description="Glycosyltransferase 2-like" evidence="5">
    <location>
        <begin position="60"/>
        <end position="195"/>
    </location>
</feature>